<dbReference type="Pfam" id="PF08282">
    <property type="entry name" value="Hydrolase_3"/>
    <property type="match status" value="1"/>
</dbReference>
<dbReference type="InterPro" id="IPR006379">
    <property type="entry name" value="HAD-SF_hydro_IIB"/>
</dbReference>
<protein>
    <submittedName>
        <fullName evidence="1">Hydrolases of the HAD superfamily-like protein</fullName>
    </submittedName>
</protein>
<dbReference type="InterPro" id="IPR023214">
    <property type="entry name" value="HAD_sf"/>
</dbReference>
<dbReference type="AlphaFoldDB" id="A0AAI9AJ64"/>
<sequence>MIFVSDLDKTLLRSDLSISDFTKKIWNEFKYPLTIATARSFKGATTLLKGLKLNLPLILLDGAMISTPDGEIVKINSINKDLADEIIDSVYKNFKDYPLIVGFNEVGDEKFLYPKKLNIYQKELLQNYKNDNRVLNIENLRGLNYNLKMVYLGEYELISQIENFVKSNFNVETKMTKDPYINCYFLTILHPLSDKANALKELEELLEIDKKEVFVFGDSINDIGMFEYADVSIAVKNALDEVKKRADIILPHTNDEDAVAKYLKEIK</sequence>
<dbReference type="SUPFAM" id="SSF56784">
    <property type="entry name" value="HAD-like"/>
    <property type="match status" value="1"/>
</dbReference>
<dbReference type="NCBIfam" id="TIGR01484">
    <property type="entry name" value="HAD-SF-IIB"/>
    <property type="match status" value="1"/>
</dbReference>
<dbReference type="Gene3D" id="3.30.1240.10">
    <property type="match status" value="1"/>
</dbReference>
<dbReference type="PANTHER" id="PTHR10000">
    <property type="entry name" value="PHOSPHOSERINE PHOSPHATASE"/>
    <property type="match status" value="1"/>
</dbReference>
<reference evidence="1 2" key="1">
    <citation type="journal article" date="2011" name="Stand. Genomic Sci.">
        <title>Draft genome sequence of Caminibacter mediatlanticus strain TB-2, an epsilonproteobacterium isolated from a deep-sea hydrothermal vent.</title>
        <authorList>
            <person name="Giovannelli D."/>
            <person name="Ferriera S."/>
            <person name="Johnson J."/>
            <person name="Kravitz S."/>
            <person name="Perez-Rodriguez I."/>
            <person name="Ricci J."/>
            <person name="O'Brien C."/>
            <person name="Voordeckers J.W."/>
            <person name="Bini E."/>
            <person name="Vetriani C."/>
        </authorList>
    </citation>
    <scope>NUCLEOTIDE SEQUENCE [LARGE SCALE GENOMIC DNA]</scope>
    <source>
        <strain evidence="1 2">TB-2</strain>
    </source>
</reference>
<dbReference type="EMBL" id="ABCJ01000001">
    <property type="protein sequence ID" value="EDM24613.1"/>
    <property type="molecule type" value="Genomic_DNA"/>
</dbReference>
<dbReference type="GO" id="GO:0016791">
    <property type="term" value="F:phosphatase activity"/>
    <property type="evidence" value="ECO:0007669"/>
    <property type="project" value="TreeGrafter"/>
</dbReference>
<dbReference type="Gene3D" id="3.40.50.1000">
    <property type="entry name" value="HAD superfamily/HAD-like"/>
    <property type="match status" value="1"/>
</dbReference>
<dbReference type="Proteomes" id="UP000003288">
    <property type="component" value="Unassembled WGS sequence"/>
</dbReference>
<keyword evidence="1" id="KW-0378">Hydrolase</keyword>
<organism evidence="1 2">
    <name type="scientific">Caminibacter mediatlanticus TB-2</name>
    <dbReference type="NCBI Taxonomy" id="391592"/>
    <lineage>
        <taxon>Bacteria</taxon>
        <taxon>Pseudomonadati</taxon>
        <taxon>Campylobacterota</taxon>
        <taxon>Epsilonproteobacteria</taxon>
        <taxon>Nautiliales</taxon>
        <taxon>Nautiliaceae</taxon>
        <taxon>Caminibacter</taxon>
    </lineage>
</organism>
<accession>A0AAI9AJ64</accession>
<dbReference type="GO" id="GO:0000287">
    <property type="term" value="F:magnesium ion binding"/>
    <property type="evidence" value="ECO:0007669"/>
    <property type="project" value="TreeGrafter"/>
</dbReference>
<dbReference type="InterPro" id="IPR036412">
    <property type="entry name" value="HAD-like_sf"/>
</dbReference>
<name>A0AAI9AJ64_9BACT</name>
<evidence type="ECO:0000313" key="2">
    <source>
        <dbReference type="Proteomes" id="UP000003288"/>
    </source>
</evidence>
<evidence type="ECO:0000313" key="1">
    <source>
        <dbReference type="EMBL" id="EDM24613.1"/>
    </source>
</evidence>
<comment type="caution">
    <text evidence="1">The sequence shown here is derived from an EMBL/GenBank/DDBJ whole genome shotgun (WGS) entry which is preliminary data.</text>
</comment>
<proteinExistence type="predicted"/>
<dbReference type="RefSeq" id="WP_007473700.1">
    <property type="nucleotide sequence ID" value="NZ_ABCJ01000001.1"/>
</dbReference>
<dbReference type="GO" id="GO:0005829">
    <property type="term" value="C:cytosol"/>
    <property type="evidence" value="ECO:0007669"/>
    <property type="project" value="TreeGrafter"/>
</dbReference>
<dbReference type="PANTHER" id="PTHR10000:SF8">
    <property type="entry name" value="HAD SUPERFAMILY HYDROLASE-LIKE, TYPE 3"/>
    <property type="match status" value="1"/>
</dbReference>
<gene>
    <name evidence="1" type="ORF">CMTB2_03818</name>
</gene>